<evidence type="ECO:0000256" key="5">
    <source>
        <dbReference type="PROSITE-ProRule" id="PRU01023"/>
    </source>
</evidence>
<evidence type="ECO:0000259" key="6">
    <source>
        <dbReference type="PROSITE" id="PS51686"/>
    </source>
</evidence>
<dbReference type="Proteomes" id="UP001164746">
    <property type="component" value="Chromosome 8"/>
</dbReference>
<comment type="caution">
    <text evidence="5">Lacks conserved residue(s) required for the propagation of feature annotation.</text>
</comment>
<proteinExistence type="inferred from homology"/>
<name>A0ABY7EQI5_MYAAR</name>
<dbReference type="SUPFAM" id="SSF53335">
    <property type="entry name" value="S-adenosyl-L-methionine-dependent methyltransferases"/>
    <property type="match status" value="1"/>
</dbReference>
<organism evidence="7 8">
    <name type="scientific">Mya arenaria</name>
    <name type="common">Soft-shell clam</name>
    <dbReference type="NCBI Taxonomy" id="6604"/>
    <lineage>
        <taxon>Eukaryota</taxon>
        <taxon>Metazoa</taxon>
        <taxon>Spiralia</taxon>
        <taxon>Lophotrochozoa</taxon>
        <taxon>Mollusca</taxon>
        <taxon>Bivalvia</taxon>
        <taxon>Autobranchia</taxon>
        <taxon>Heteroconchia</taxon>
        <taxon>Euheterodonta</taxon>
        <taxon>Imparidentia</taxon>
        <taxon>Neoheterodontei</taxon>
        <taxon>Myida</taxon>
        <taxon>Myoidea</taxon>
        <taxon>Myidae</taxon>
        <taxon>Mya</taxon>
    </lineage>
</organism>
<dbReference type="PRINTS" id="PR02008">
    <property type="entry name" value="RCMTFAMILY"/>
</dbReference>
<evidence type="ECO:0000256" key="2">
    <source>
        <dbReference type="ARBA" id="ARBA00022679"/>
    </source>
</evidence>
<evidence type="ECO:0000256" key="4">
    <source>
        <dbReference type="ARBA" id="ARBA00022884"/>
    </source>
</evidence>
<evidence type="ECO:0000256" key="3">
    <source>
        <dbReference type="ARBA" id="ARBA00022691"/>
    </source>
</evidence>
<keyword evidence="2 5" id="KW-0808">Transferase</keyword>
<feature type="domain" description="SAM-dependent MTase RsmB/NOP-type" evidence="6">
    <location>
        <begin position="113"/>
        <end position="280"/>
    </location>
</feature>
<protein>
    <submittedName>
        <fullName evidence="7">NSUN2-like protein</fullName>
    </submittedName>
</protein>
<feature type="binding site" evidence="5">
    <location>
        <position position="119"/>
    </location>
    <ligand>
        <name>S-adenosyl-L-methionine</name>
        <dbReference type="ChEBI" id="CHEBI:59789"/>
    </ligand>
</feature>
<evidence type="ECO:0000313" key="8">
    <source>
        <dbReference type="Proteomes" id="UP001164746"/>
    </source>
</evidence>
<evidence type="ECO:0000256" key="1">
    <source>
        <dbReference type="ARBA" id="ARBA00022603"/>
    </source>
</evidence>
<dbReference type="EMBL" id="CP111019">
    <property type="protein sequence ID" value="WAR12208.1"/>
    <property type="molecule type" value="Genomic_DNA"/>
</dbReference>
<dbReference type="InterPro" id="IPR049560">
    <property type="entry name" value="MeTrfase_RsmB-F_NOP2_cat"/>
</dbReference>
<dbReference type="InterPro" id="IPR029063">
    <property type="entry name" value="SAM-dependent_MTases_sf"/>
</dbReference>
<keyword evidence="4 5" id="KW-0694">RNA-binding</keyword>
<dbReference type="PROSITE" id="PS51686">
    <property type="entry name" value="SAM_MT_RSMB_NOP"/>
    <property type="match status" value="1"/>
</dbReference>
<gene>
    <name evidence="7" type="ORF">MAR_026388</name>
</gene>
<dbReference type="InterPro" id="IPR001678">
    <property type="entry name" value="MeTrfase_RsmB-F_NOP2_dom"/>
</dbReference>
<keyword evidence="8" id="KW-1185">Reference proteome</keyword>
<dbReference type="InterPro" id="IPR023267">
    <property type="entry name" value="RCMT"/>
</dbReference>
<dbReference type="Pfam" id="PF01189">
    <property type="entry name" value="Methyltr_RsmB-F"/>
    <property type="match status" value="1"/>
</dbReference>
<keyword evidence="1 5" id="KW-0489">Methyltransferase</keyword>
<dbReference type="Gene3D" id="3.40.50.150">
    <property type="entry name" value="Vaccinia Virus protein VP39"/>
    <property type="match status" value="1"/>
</dbReference>
<comment type="similarity">
    <text evidence="5">Belongs to the class I-like SAM-binding methyltransferase superfamily. RsmB/NOP family.</text>
</comment>
<keyword evidence="3 5" id="KW-0949">S-adenosyl-L-methionine</keyword>
<sequence>MPQKPKKKPPPSASSYENITFANAETQMSQFVKYYKGIGLVGEEEWKHFLQSLFNELPLSFRISARTRRYPNQMGWKASTDFKMLSQSSELKPIAEFLFSEEKGHDQDSKVLYDRIFLDGASSNDGSLRSNPKLRIGWSITNAQKNHTELKKQVRRALELLEINGQLVYSTQSMNPLENEAVVAAIMSEAPGALKLVDVKNKLPSFHIRQGMTQWKVLVMSQGLVFYDKFDDAPAWYQKENERSLFPPDNIGALNIEKCLRVLPHDNDTGAFFVAVFMKMGDLPWVKEEAEEAKVKMETDEAGGMADGDAKKEEDKPKYLTPLRCDVNVSVTEIEWTTEITDEQLNTRTDTEVSNFGLPEINISKCCIPLSLQRKMKAERSGYKEITEDNPDWAKIKDRFDIKKFDPVPYMLQYDEDGQTNAMYYFCSPDIKKLILYNKDAVMSRKSAGGLTFMKGCLNTCQDLYPGAVLPLMPYINKRLLSVPKSDLVLMLENKEVLFDKFSDKVKATLEGMKDEEEGQENMQVDGVAE</sequence>
<evidence type="ECO:0000313" key="7">
    <source>
        <dbReference type="EMBL" id="WAR12208.1"/>
    </source>
</evidence>
<reference evidence="7" key="1">
    <citation type="submission" date="2022-11" db="EMBL/GenBank/DDBJ databases">
        <title>Centuries of genome instability and evolution in soft-shell clam transmissible cancer (bioRxiv).</title>
        <authorList>
            <person name="Hart S.F.M."/>
            <person name="Yonemitsu M.A."/>
            <person name="Giersch R.M."/>
            <person name="Beal B.F."/>
            <person name="Arriagada G."/>
            <person name="Davis B.W."/>
            <person name="Ostrander E.A."/>
            <person name="Goff S.P."/>
            <person name="Metzger M.J."/>
        </authorList>
    </citation>
    <scope>NUCLEOTIDE SEQUENCE</scope>
    <source>
        <strain evidence="7">MELC-2E11</strain>
        <tissue evidence="7">Siphon/mantle</tissue>
    </source>
</reference>
<dbReference type="PANTHER" id="PTHR22808">
    <property type="entry name" value="NCL1 YEAST -RELATED NOL1/NOP2/FMU SUN DOMAIN-CONTAINING"/>
    <property type="match status" value="1"/>
</dbReference>
<accession>A0ABY7EQI5</accession>